<dbReference type="InterPro" id="IPR001841">
    <property type="entry name" value="Znf_RING"/>
</dbReference>
<evidence type="ECO:0000313" key="10">
    <source>
        <dbReference type="EMBL" id="RWS26994.1"/>
    </source>
</evidence>
<evidence type="ECO:0000256" key="5">
    <source>
        <dbReference type="PROSITE-ProRule" id="PRU00024"/>
    </source>
</evidence>
<dbReference type="PROSITE" id="PS00518">
    <property type="entry name" value="ZF_RING_1"/>
    <property type="match status" value="1"/>
</dbReference>
<feature type="repeat" description="NHL" evidence="6">
    <location>
        <begin position="831"/>
        <end position="874"/>
    </location>
</feature>
<dbReference type="InterPro" id="IPR017907">
    <property type="entry name" value="Znf_RING_CS"/>
</dbReference>
<dbReference type="PROSITE" id="PS51125">
    <property type="entry name" value="NHL"/>
    <property type="match status" value="1"/>
</dbReference>
<feature type="region of interest" description="Disordered" evidence="7">
    <location>
        <begin position="747"/>
        <end position="766"/>
    </location>
</feature>
<dbReference type="InterPro" id="IPR000315">
    <property type="entry name" value="Znf_B-box"/>
</dbReference>
<dbReference type="InterPro" id="IPR001258">
    <property type="entry name" value="NHL_repeat"/>
</dbReference>
<dbReference type="PROSITE" id="PS50089">
    <property type="entry name" value="ZF_RING_2"/>
    <property type="match status" value="1"/>
</dbReference>
<dbReference type="Gene3D" id="2.120.10.30">
    <property type="entry name" value="TolB, C-terminal domain"/>
    <property type="match status" value="1"/>
</dbReference>
<keyword evidence="11" id="KW-1185">Reference proteome</keyword>
<feature type="domain" description="RING-type" evidence="8">
    <location>
        <begin position="176"/>
        <end position="227"/>
    </location>
</feature>
<dbReference type="Pfam" id="PF00097">
    <property type="entry name" value="zf-C3HC4"/>
    <property type="match status" value="1"/>
</dbReference>
<dbReference type="CDD" id="cd14959">
    <property type="entry name" value="NHL_brat_like"/>
    <property type="match status" value="1"/>
</dbReference>
<keyword evidence="1" id="KW-0479">Metal-binding</keyword>
<keyword evidence="2" id="KW-0677">Repeat</keyword>
<evidence type="ECO:0000256" key="6">
    <source>
        <dbReference type="PROSITE-ProRule" id="PRU00504"/>
    </source>
</evidence>
<organism evidence="10 11">
    <name type="scientific">Leptotrombidium deliense</name>
    <dbReference type="NCBI Taxonomy" id="299467"/>
    <lineage>
        <taxon>Eukaryota</taxon>
        <taxon>Metazoa</taxon>
        <taxon>Ecdysozoa</taxon>
        <taxon>Arthropoda</taxon>
        <taxon>Chelicerata</taxon>
        <taxon>Arachnida</taxon>
        <taxon>Acari</taxon>
        <taxon>Acariformes</taxon>
        <taxon>Trombidiformes</taxon>
        <taxon>Prostigmata</taxon>
        <taxon>Anystina</taxon>
        <taxon>Parasitengona</taxon>
        <taxon>Trombiculoidea</taxon>
        <taxon>Trombiculidae</taxon>
        <taxon>Leptotrombidium</taxon>
    </lineage>
</organism>
<evidence type="ECO:0000259" key="9">
    <source>
        <dbReference type="PROSITE" id="PS50119"/>
    </source>
</evidence>
<feature type="region of interest" description="Disordered" evidence="7">
    <location>
        <begin position="795"/>
        <end position="821"/>
    </location>
</feature>
<dbReference type="SUPFAM" id="SSF101898">
    <property type="entry name" value="NHL repeat"/>
    <property type="match status" value="1"/>
</dbReference>
<dbReference type="Gene3D" id="3.30.160.60">
    <property type="entry name" value="Classic Zinc Finger"/>
    <property type="match status" value="1"/>
</dbReference>
<evidence type="ECO:0000256" key="2">
    <source>
        <dbReference type="ARBA" id="ARBA00022737"/>
    </source>
</evidence>
<dbReference type="SUPFAM" id="SSF57850">
    <property type="entry name" value="RING/U-box"/>
    <property type="match status" value="1"/>
</dbReference>
<feature type="compositionally biased region" description="Low complexity" evidence="7">
    <location>
        <begin position="807"/>
        <end position="819"/>
    </location>
</feature>
<dbReference type="GO" id="GO:0005654">
    <property type="term" value="C:nucleoplasm"/>
    <property type="evidence" value="ECO:0007669"/>
    <property type="project" value="TreeGrafter"/>
</dbReference>
<reference evidence="10 11" key="1">
    <citation type="journal article" date="2018" name="Gigascience">
        <title>Genomes of trombidid mites reveal novel predicted allergens and laterally-transferred genes associated with secondary metabolism.</title>
        <authorList>
            <person name="Dong X."/>
            <person name="Chaisiri K."/>
            <person name="Xia D."/>
            <person name="Armstrong S.D."/>
            <person name="Fang Y."/>
            <person name="Donnelly M.J."/>
            <person name="Kadowaki T."/>
            <person name="McGarry J.W."/>
            <person name="Darby A.C."/>
            <person name="Makepeace B.L."/>
        </authorList>
    </citation>
    <scope>NUCLEOTIDE SEQUENCE [LARGE SCALE GENOMIC DNA]</scope>
    <source>
        <strain evidence="10">UoL-UT</strain>
    </source>
</reference>
<evidence type="ECO:0000256" key="1">
    <source>
        <dbReference type="ARBA" id="ARBA00022723"/>
    </source>
</evidence>
<dbReference type="PANTHER" id="PTHR25462:SF296">
    <property type="entry name" value="MEIOTIC P26, ISOFORM F"/>
    <property type="match status" value="1"/>
</dbReference>
<dbReference type="SUPFAM" id="SSF57845">
    <property type="entry name" value="B-box zinc-binding domain"/>
    <property type="match status" value="1"/>
</dbReference>
<keyword evidence="3 5" id="KW-0863">Zinc-finger</keyword>
<proteinExistence type="predicted"/>
<dbReference type="InterPro" id="IPR011042">
    <property type="entry name" value="6-blade_b-propeller_TolB-like"/>
</dbReference>
<gene>
    <name evidence="10" type="ORF">B4U80_09184</name>
</gene>
<dbReference type="PANTHER" id="PTHR25462">
    <property type="entry name" value="BONUS, ISOFORM C-RELATED"/>
    <property type="match status" value="1"/>
</dbReference>
<dbReference type="AlphaFoldDB" id="A0A443SHJ0"/>
<dbReference type="VEuPathDB" id="VectorBase:LDEU005046"/>
<accession>A0A443SHJ0</accession>
<dbReference type="OrthoDB" id="342730at2759"/>
<feature type="region of interest" description="Disordered" evidence="7">
    <location>
        <begin position="1"/>
        <end position="21"/>
    </location>
</feature>
<feature type="domain" description="B box-type" evidence="9">
    <location>
        <begin position="321"/>
        <end position="350"/>
    </location>
</feature>
<dbReference type="InterPro" id="IPR013083">
    <property type="entry name" value="Znf_RING/FYVE/PHD"/>
</dbReference>
<evidence type="ECO:0000256" key="7">
    <source>
        <dbReference type="SAM" id="MobiDB-lite"/>
    </source>
</evidence>
<evidence type="ECO:0000256" key="4">
    <source>
        <dbReference type="ARBA" id="ARBA00022833"/>
    </source>
</evidence>
<evidence type="ECO:0000256" key="3">
    <source>
        <dbReference type="ARBA" id="ARBA00022771"/>
    </source>
</evidence>
<dbReference type="EMBL" id="NCKV01002328">
    <property type="protein sequence ID" value="RWS26994.1"/>
    <property type="molecule type" value="Genomic_DNA"/>
</dbReference>
<dbReference type="Pfam" id="PF01436">
    <property type="entry name" value="NHL"/>
    <property type="match status" value="1"/>
</dbReference>
<dbReference type="PROSITE" id="PS50119">
    <property type="entry name" value="ZF_BBOX"/>
    <property type="match status" value="1"/>
</dbReference>
<dbReference type="GO" id="GO:0008270">
    <property type="term" value="F:zinc ion binding"/>
    <property type="evidence" value="ECO:0007669"/>
    <property type="project" value="UniProtKB-KW"/>
</dbReference>
<dbReference type="GO" id="GO:0061630">
    <property type="term" value="F:ubiquitin protein ligase activity"/>
    <property type="evidence" value="ECO:0007669"/>
    <property type="project" value="TreeGrafter"/>
</dbReference>
<name>A0A443SHJ0_9ACAR</name>
<dbReference type="InterPro" id="IPR047153">
    <property type="entry name" value="TRIM45/56/19-like"/>
</dbReference>
<dbReference type="STRING" id="299467.A0A443SHJ0"/>
<dbReference type="Gene3D" id="3.30.40.10">
    <property type="entry name" value="Zinc/RING finger domain, C3HC4 (zinc finger)"/>
    <property type="match status" value="1"/>
</dbReference>
<dbReference type="Proteomes" id="UP000288716">
    <property type="component" value="Unassembled WGS sequence"/>
</dbReference>
<sequence length="1117" mass="123782">MDSNAFSENEDLIVANENNNEESKVKDNDTLLIEFSDDFNISQVACDSNEEKGEEMATMISTEIANIETCVPTIELKDHSCAQFSKETTAEDSKFFEECNSKHKSDVFIDPFKSDLMGVTAQEDSGHFEANTMKQRFTLNLNSEFGDVTDNDDTVFPLEDDEFESNATDKMELNKCYLCSSKLVNAQVLSCLHRFCYKCIVDKVFSEPLNDGLKSSYNEHVECPECSELTPVSYLVKDVLSVENNFFDRKNGDDSGEENNYTICTACKSGEVSVGKCYTCDSHLCESCVSAHQTMRCFEAHQLHLFSKTHHSNGSNCNPTCAKHNDEVVQYYCTSCQALCCYTCIQTLHQNNSVNGSPSHHSCHKINEKLIRKMKDHLHTQVGGTRDLFSSLKEMVNEYNSNLNELSFNKESVKQAIDEQYHSLKAMIDKYHEDLLKELNTLHQKRRLELWDETQQCETLSYKFEEALTYAQLFVDKHLEHNLEYYVDCIKLKELISRRLFSLSKKNIPVERKRKNFSAVGLQTTNKDFITFSPVELNSIFSPTIFGALSTADEAEYSPTNLSNGILPNVARFERRLNLSDLSPDLLSPTLSSGVDASLMEPLTQCLNPSNFVNQSMVSSVPSVPPMAITKSKIAKQASLVVNTPDSMLPSNHTFSGQSVATHSLSARTTPEPSLIQSHSHPLASQFASGLNLRSLSNSSSQFSAPINTGTASTASQQIDLSDIYTRINLAQLAMCDNVGNQQSLGAVPRAASSSPSPQPTPGVPLDTPGFILNDTAISNLNELAKLTTQQNGLSIAGPLTTPTPPSSSANTPPLSLAPRSSSKVNIMQIRCKFGQLGPQRGQFSSPHGFCLGVEEEIVIADTNNHRICIFDKNGEFKHMFGTAGKDEGQLWYPRKVSLNLDDAVAIIRTNTNGAGASGCPRYVICDRGSERSRMQIFTRNGHFIRKIAIRYIDIVAGLAITPAGHIVAVDSVSPTVFAIAESGDLLRWFDCSEHMREPSDIAVNGQEYYICDFKGACVVVFDEEGRYLRRIGGEQITKYPNGIDISDAGDILVGDSHGNRFHVVVFDKNGAMLSEFECPYVKVSRCCGLKITSEGYVVTLAKNNHHVLILNTLYIM</sequence>
<evidence type="ECO:0000313" key="11">
    <source>
        <dbReference type="Proteomes" id="UP000288716"/>
    </source>
</evidence>
<dbReference type="SMART" id="SM00184">
    <property type="entry name" value="RING"/>
    <property type="match status" value="1"/>
</dbReference>
<protein>
    <submittedName>
        <fullName evidence="10">Brain tumor protein-like protein</fullName>
    </submittedName>
</protein>
<evidence type="ECO:0000259" key="8">
    <source>
        <dbReference type="PROSITE" id="PS50089"/>
    </source>
</evidence>
<comment type="caution">
    <text evidence="10">The sequence shown here is derived from an EMBL/GenBank/DDBJ whole genome shotgun (WGS) entry which is preliminary data.</text>
</comment>
<dbReference type="InterPro" id="IPR018957">
    <property type="entry name" value="Znf_C3HC4_RING-type"/>
</dbReference>
<keyword evidence="4" id="KW-0862">Zinc</keyword>